<dbReference type="InterPro" id="IPR004682">
    <property type="entry name" value="TRAP_DctP"/>
</dbReference>
<dbReference type="Proteomes" id="UP000614272">
    <property type="component" value="Unassembled WGS sequence"/>
</dbReference>
<evidence type="ECO:0000256" key="1">
    <source>
        <dbReference type="ARBA" id="ARBA00022729"/>
    </source>
</evidence>
<dbReference type="InterPro" id="IPR018389">
    <property type="entry name" value="DctP_fam"/>
</dbReference>
<reference evidence="3" key="1">
    <citation type="journal article" date="2019" name="Int. J. Syst. Evol. Microbiol.">
        <title>The Global Catalogue of Microorganisms (GCM) 10K type strain sequencing project: providing services to taxonomists for standard genome sequencing and annotation.</title>
        <authorList>
            <consortium name="The Broad Institute Genomics Platform"/>
            <consortium name="The Broad Institute Genome Sequencing Center for Infectious Disease"/>
            <person name="Wu L."/>
            <person name="Ma J."/>
        </authorList>
    </citation>
    <scope>NUCLEOTIDE SEQUENCE [LARGE SCALE GENOMIC DNA]</scope>
    <source>
        <strain evidence="3">CGMCC 1.12923</strain>
    </source>
</reference>
<dbReference type="NCBIfam" id="TIGR00787">
    <property type="entry name" value="dctP"/>
    <property type="match status" value="1"/>
</dbReference>
<dbReference type="InterPro" id="IPR038404">
    <property type="entry name" value="TRAP_DctP_sf"/>
</dbReference>
<accession>A0ABQ1RA77</accession>
<comment type="caution">
    <text evidence="2">The sequence shown here is derived from an EMBL/GenBank/DDBJ whole genome shotgun (WGS) entry which is preliminary data.</text>
</comment>
<protein>
    <submittedName>
        <fullName evidence="2">C4-dicarboxylate ABC transporter substrate-binding protein</fullName>
    </submittedName>
</protein>
<evidence type="ECO:0000313" key="2">
    <source>
        <dbReference type="EMBL" id="GGD60381.1"/>
    </source>
</evidence>
<dbReference type="PANTHER" id="PTHR33376:SF2">
    <property type="entry name" value="DICARBOXYLATE-BINDING PERIPLASMIC PROTEIN"/>
    <property type="match status" value="1"/>
</dbReference>
<dbReference type="CDD" id="cd13671">
    <property type="entry name" value="PBP2_TRAP_SBP_like_3"/>
    <property type="match status" value="1"/>
</dbReference>
<dbReference type="Gene3D" id="3.40.190.170">
    <property type="entry name" value="Bacterial extracellular solute-binding protein, family 7"/>
    <property type="match status" value="1"/>
</dbReference>
<proteinExistence type="predicted"/>
<dbReference type="SUPFAM" id="SSF53850">
    <property type="entry name" value="Periplasmic binding protein-like II"/>
    <property type="match status" value="1"/>
</dbReference>
<name>A0ABQ1RA77_9ALTE</name>
<dbReference type="PROSITE" id="PS51257">
    <property type="entry name" value="PROKAR_LIPOPROTEIN"/>
    <property type="match status" value="1"/>
</dbReference>
<dbReference type="NCBIfam" id="NF037995">
    <property type="entry name" value="TRAP_S1"/>
    <property type="match status" value="1"/>
</dbReference>
<sequence>MYRLKPFLFGIVLLALVACDAQDTPRIIRVGHTLDTSHSVHLALEHMAGQLADYSDGKMQIKLYPNGQLGSERAMVELLQIGSLSMTKVSAASLEGFVPQMKVFGVPYLFRSDQHRWQVLESSIGQDILNATRSARFTGMAYMDAGSRSFYMTQDPVNRPADVKGKKIRVMNSPMAVQLIDAMQGAATPLGWGELYAALQQGVVDGAENNPPSYYSSRHYEIAGYYTLNEHASIPDVIIASNHVLNSLSKQENEWLRRAMKDAVNKQRQLWNEAEQQALMKLARAGVSISRPDKTPFYQAVEPLHQQLSETNLGPLIKRIKAMRGEE</sequence>
<organism evidence="2 3">
    <name type="scientific">Lacimicrobium alkaliphilum</name>
    <dbReference type="NCBI Taxonomy" id="1526571"/>
    <lineage>
        <taxon>Bacteria</taxon>
        <taxon>Pseudomonadati</taxon>
        <taxon>Pseudomonadota</taxon>
        <taxon>Gammaproteobacteria</taxon>
        <taxon>Alteromonadales</taxon>
        <taxon>Alteromonadaceae</taxon>
        <taxon>Lacimicrobium</taxon>
    </lineage>
</organism>
<dbReference type="RefSeq" id="WP_099035839.1">
    <property type="nucleotide sequence ID" value="NZ_BMGJ01000004.1"/>
</dbReference>
<gene>
    <name evidence="2" type="ORF">GCM10011357_14540</name>
</gene>
<keyword evidence="1" id="KW-0732">Signal</keyword>
<keyword evidence="3" id="KW-1185">Reference proteome</keyword>
<dbReference type="EMBL" id="BMGJ01000004">
    <property type="protein sequence ID" value="GGD60381.1"/>
    <property type="molecule type" value="Genomic_DNA"/>
</dbReference>
<dbReference type="PANTHER" id="PTHR33376">
    <property type="match status" value="1"/>
</dbReference>
<dbReference type="Pfam" id="PF03480">
    <property type="entry name" value="DctP"/>
    <property type="match status" value="1"/>
</dbReference>
<evidence type="ECO:0000313" key="3">
    <source>
        <dbReference type="Proteomes" id="UP000614272"/>
    </source>
</evidence>
<dbReference type="PIRSF" id="PIRSF006470">
    <property type="entry name" value="DctB"/>
    <property type="match status" value="1"/>
</dbReference>